<dbReference type="InterPro" id="IPR003439">
    <property type="entry name" value="ABC_transporter-like_ATP-bd"/>
</dbReference>
<evidence type="ECO:0000256" key="4">
    <source>
        <dbReference type="ARBA" id="ARBA00022840"/>
    </source>
</evidence>
<protein>
    <submittedName>
        <fullName evidence="6">ABC transporter related protein</fullName>
    </submittedName>
</protein>
<dbReference type="STRING" id="717231.Flexsi_0566"/>
<evidence type="ECO:0000256" key="1">
    <source>
        <dbReference type="ARBA" id="ARBA00005417"/>
    </source>
</evidence>
<accession>F8E9R4</accession>
<reference evidence="7" key="2">
    <citation type="submission" date="2011-06" db="EMBL/GenBank/DDBJ databases">
        <title>The complete genome of Flexistipes sinusarabici DSM 4947.</title>
        <authorList>
            <person name="Lucas S."/>
            <person name="Han J."/>
            <person name="Lapidus A."/>
            <person name="Bruce D."/>
            <person name="Goodwin L."/>
            <person name="Pitluck S."/>
            <person name="Peters L."/>
            <person name="Kyrpides N."/>
            <person name="Mavromatis K."/>
            <person name="Ivanova N."/>
            <person name="Mikhailova N."/>
            <person name="Chertkov O."/>
            <person name="Detter J.C."/>
            <person name="Tapia R."/>
            <person name="Han C."/>
            <person name="Land M."/>
            <person name="Hauser L."/>
            <person name="Markowitz V."/>
            <person name="Cheng J.-F."/>
            <person name="Hugenholtz P."/>
            <person name="Woyke T."/>
            <person name="Wu D."/>
            <person name="Spring S."/>
            <person name="Schroeder M."/>
            <person name="Brambilla E."/>
            <person name="Klenk H.-P."/>
            <person name="Eisen J.A."/>
        </authorList>
    </citation>
    <scope>NUCLEOTIDE SEQUENCE [LARGE SCALE GENOMIC DNA]</scope>
    <source>
        <strain evidence="7">DSM 4947 / MAS 10</strain>
    </source>
</reference>
<keyword evidence="2" id="KW-0813">Transport</keyword>
<dbReference type="Gene3D" id="3.40.50.300">
    <property type="entry name" value="P-loop containing nucleotide triphosphate hydrolases"/>
    <property type="match status" value="1"/>
</dbReference>
<dbReference type="eggNOG" id="COG1131">
    <property type="taxonomic scope" value="Bacteria"/>
</dbReference>
<dbReference type="CDD" id="cd03230">
    <property type="entry name" value="ABC_DR_subfamily_A"/>
    <property type="match status" value="1"/>
</dbReference>
<dbReference type="InterPro" id="IPR003593">
    <property type="entry name" value="AAA+_ATPase"/>
</dbReference>
<evidence type="ECO:0000313" key="7">
    <source>
        <dbReference type="Proteomes" id="UP000006621"/>
    </source>
</evidence>
<organism evidence="6 7">
    <name type="scientific">Flexistipes sinusarabici (strain ATCC 49648 / DSM 4947 / MAS 10)</name>
    <dbReference type="NCBI Taxonomy" id="717231"/>
    <lineage>
        <taxon>Bacteria</taxon>
        <taxon>Pseudomonadati</taxon>
        <taxon>Deferribacterota</taxon>
        <taxon>Deferribacteres</taxon>
        <taxon>Deferribacterales</taxon>
        <taxon>Flexistipitaceae</taxon>
        <taxon>Flexistipes</taxon>
    </lineage>
</organism>
<dbReference type="AlphaFoldDB" id="F8E9R4"/>
<dbReference type="Proteomes" id="UP000006621">
    <property type="component" value="Chromosome"/>
</dbReference>
<comment type="similarity">
    <text evidence="1">Belongs to the ABC transporter superfamily.</text>
</comment>
<dbReference type="GO" id="GO:0005524">
    <property type="term" value="F:ATP binding"/>
    <property type="evidence" value="ECO:0007669"/>
    <property type="project" value="UniProtKB-KW"/>
</dbReference>
<evidence type="ECO:0000256" key="3">
    <source>
        <dbReference type="ARBA" id="ARBA00022741"/>
    </source>
</evidence>
<keyword evidence="3" id="KW-0547">Nucleotide-binding</keyword>
<gene>
    <name evidence="6" type="ordered locus">Flexsi_0566</name>
</gene>
<dbReference type="RefSeq" id="WP_013885753.1">
    <property type="nucleotide sequence ID" value="NC_015672.1"/>
</dbReference>
<evidence type="ECO:0000259" key="5">
    <source>
        <dbReference type="PROSITE" id="PS50893"/>
    </source>
</evidence>
<dbReference type="EMBL" id="CP002858">
    <property type="protein sequence ID" value="AEI14247.1"/>
    <property type="molecule type" value="Genomic_DNA"/>
</dbReference>
<reference evidence="6 7" key="1">
    <citation type="journal article" date="2011" name="Stand. Genomic Sci.">
        <title>Genome sequence of the moderately thermophilic halophile Flexistipes sinusarabici strain (MAS10).</title>
        <authorList>
            <person name="Lapidus A."/>
            <person name="Chertkov O."/>
            <person name="Nolan M."/>
            <person name="Lucas S."/>
            <person name="Hammon N."/>
            <person name="Deshpande S."/>
            <person name="Cheng J.F."/>
            <person name="Tapia R."/>
            <person name="Han C."/>
            <person name="Goodwin L."/>
            <person name="Pitluck S."/>
            <person name="Liolios K."/>
            <person name="Pagani I."/>
            <person name="Ivanova N."/>
            <person name="Huntemann M."/>
            <person name="Mavromatis K."/>
            <person name="Mikhailova N."/>
            <person name="Pati A."/>
            <person name="Chen A."/>
            <person name="Palaniappan K."/>
            <person name="Land M."/>
            <person name="Hauser L."/>
            <person name="Brambilla E.M."/>
            <person name="Rohde M."/>
            <person name="Abt B."/>
            <person name="Spring S."/>
            <person name="Goker M."/>
            <person name="Bristow J."/>
            <person name="Eisen J.A."/>
            <person name="Markowitz V."/>
            <person name="Hugenholtz P."/>
            <person name="Kyrpides N.C."/>
            <person name="Klenk H.P."/>
            <person name="Woyke T."/>
        </authorList>
    </citation>
    <scope>NUCLEOTIDE SEQUENCE [LARGE SCALE GENOMIC DNA]</scope>
    <source>
        <strain evidence="7">DSM 4947 / MAS 10</strain>
    </source>
</reference>
<dbReference type="SMART" id="SM00382">
    <property type="entry name" value="AAA"/>
    <property type="match status" value="1"/>
</dbReference>
<feature type="domain" description="ABC transporter" evidence="5">
    <location>
        <begin position="4"/>
        <end position="236"/>
    </location>
</feature>
<dbReference type="InterPro" id="IPR017871">
    <property type="entry name" value="ABC_transporter-like_CS"/>
</dbReference>
<dbReference type="PROSITE" id="PS00211">
    <property type="entry name" value="ABC_TRANSPORTER_1"/>
    <property type="match status" value="1"/>
</dbReference>
<dbReference type="OrthoDB" id="9805130at2"/>
<dbReference type="PANTHER" id="PTHR43335:SF4">
    <property type="entry name" value="ABC TRANSPORTER, ATP-BINDING PROTEIN"/>
    <property type="match status" value="1"/>
</dbReference>
<proteinExistence type="inferred from homology"/>
<dbReference type="PROSITE" id="PS50893">
    <property type="entry name" value="ABC_TRANSPORTER_2"/>
    <property type="match status" value="1"/>
</dbReference>
<dbReference type="PANTHER" id="PTHR43335">
    <property type="entry name" value="ABC TRANSPORTER, ATP-BINDING PROTEIN"/>
    <property type="match status" value="1"/>
</dbReference>
<dbReference type="HOGENOM" id="CLU_000604_1_2_0"/>
<dbReference type="Pfam" id="PF00005">
    <property type="entry name" value="ABC_tran"/>
    <property type="match status" value="1"/>
</dbReference>
<evidence type="ECO:0000313" key="6">
    <source>
        <dbReference type="EMBL" id="AEI14247.1"/>
    </source>
</evidence>
<dbReference type="InterPro" id="IPR027417">
    <property type="entry name" value="P-loop_NTPase"/>
</dbReference>
<dbReference type="GO" id="GO:0016887">
    <property type="term" value="F:ATP hydrolysis activity"/>
    <property type="evidence" value="ECO:0007669"/>
    <property type="project" value="InterPro"/>
</dbReference>
<keyword evidence="7" id="KW-1185">Reference proteome</keyword>
<sequence length="300" mass="33947">MKAVECDNIFKQFKYKGEKIQALNGLDLHIEEGEMYGFLGPNGAGKSTTIKILMDFIRADKGSTKIFGIDSKGVKSRAKIGFLPENPVFMDNLTGREILRFAGKSHGIDSYEINKKSKELLKRVELTEASDRAVRKYSKGMIQRIGFAAAIIHAPELLILDEPMSGLDPLGRVLFKDMLKELNEKGTTIFFSSHIIPDIEDICTKIGIIKNGRMYNEIDDTELKYYSTESFRIIYRDEGVLPAEFKDDAVKVSEELSSVNVSKSRLDLVLSKMKEENFDIVDIQPQKKDLEDLFVEISEK</sequence>
<dbReference type="KEGG" id="fsi:Flexsi_0566"/>
<keyword evidence="4" id="KW-0067">ATP-binding</keyword>
<name>F8E9R4_FLESM</name>
<dbReference type="SUPFAM" id="SSF52540">
    <property type="entry name" value="P-loop containing nucleoside triphosphate hydrolases"/>
    <property type="match status" value="1"/>
</dbReference>
<evidence type="ECO:0000256" key="2">
    <source>
        <dbReference type="ARBA" id="ARBA00022448"/>
    </source>
</evidence>